<gene>
    <name evidence="1" type="ORF">CFIO01_11832</name>
</gene>
<dbReference type="EMBL" id="JARH01000844">
    <property type="protein sequence ID" value="EXF76445.1"/>
    <property type="molecule type" value="Genomic_DNA"/>
</dbReference>
<keyword evidence="2" id="KW-1185">Reference proteome</keyword>
<organism evidence="1 2">
    <name type="scientific">Colletotrichum fioriniae PJ7</name>
    <dbReference type="NCBI Taxonomy" id="1445577"/>
    <lineage>
        <taxon>Eukaryota</taxon>
        <taxon>Fungi</taxon>
        <taxon>Dikarya</taxon>
        <taxon>Ascomycota</taxon>
        <taxon>Pezizomycotina</taxon>
        <taxon>Sordariomycetes</taxon>
        <taxon>Hypocreomycetidae</taxon>
        <taxon>Glomerellales</taxon>
        <taxon>Glomerellaceae</taxon>
        <taxon>Colletotrichum</taxon>
        <taxon>Colletotrichum acutatum species complex</taxon>
    </lineage>
</organism>
<dbReference type="Proteomes" id="UP000020467">
    <property type="component" value="Unassembled WGS sequence"/>
</dbReference>
<name>A0A010QID1_9PEZI</name>
<comment type="caution">
    <text evidence="1">The sequence shown here is derived from an EMBL/GenBank/DDBJ whole genome shotgun (WGS) entry which is preliminary data.</text>
</comment>
<evidence type="ECO:0000313" key="2">
    <source>
        <dbReference type="Proteomes" id="UP000020467"/>
    </source>
</evidence>
<evidence type="ECO:0000313" key="1">
    <source>
        <dbReference type="EMBL" id="EXF76445.1"/>
    </source>
</evidence>
<dbReference type="HOGENOM" id="CLU_1740384_0_0_1"/>
<sequence>MPSLSRKKGRIFITRALEPEAELNEMKKDLGLGEFAVPIGKLEEEGKTEGAVKRLDEFPVDKAVAKMSDLYSALFADCWSYLDEQHKDAKAKGKMDWTPLPIQAPKTNEEAVKYRRITAKGHATGTTEPTKLYDNIQSSIGVAAKDKTGP</sequence>
<dbReference type="KEGG" id="cfj:CFIO01_11832"/>
<dbReference type="OrthoDB" id="2922289at2759"/>
<reference evidence="1 2" key="1">
    <citation type="submission" date="2014-02" db="EMBL/GenBank/DDBJ databases">
        <title>The genome sequence of Colletotrichum fioriniae PJ7.</title>
        <authorList>
            <person name="Baroncelli R."/>
            <person name="Thon M.R."/>
        </authorList>
    </citation>
    <scope>NUCLEOTIDE SEQUENCE [LARGE SCALE GENOMIC DNA]</scope>
    <source>
        <strain evidence="1 2">PJ7</strain>
    </source>
</reference>
<protein>
    <submittedName>
        <fullName evidence="1">Uncharacterized protein</fullName>
    </submittedName>
</protein>
<dbReference type="AlphaFoldDB" id="A0A010QID1"/>
<accession>A0A010QID1</accession>
<proteinExistence type="predicted"/>